<keyword evidence="3 5" id="KW-0503">Monooxygenase</keyword>
<comment type="cofactor">
    <cofactor evidence="1">
        <name>FAD</name>
        <dbReference type="ChEBI" id="CHEBI:57692"/>
    </cofactor>
</comment>
<accession>A0A379LNM4</accession>
<dbReference type="RefSeq" id="WP_028857830.1">
    <property type="nucleotide sequence ID" value="NZ_CAJHAQ010000001.1"/>
</dbReference>
<dbReference type="SUPFAM" id="SSF51905">
    <property type="entry name" value="FAD/NAD(P)-binding domain"/>
    <property type="match status" value="2"/>
</dbReference>
<comment type="similarity">
    <text evidence="2">Belongs to the FAD-binding monooxygenase family.</text>
</comment>
<dbReference type="InterPro" id="IPR051820">
    <property type="entry name" value="FAD-binding_MO"/>
</dbReference>
<dbReference type="Proteomes" id="UP000254123">
    <property type="component" value="Unassembled WGS sequence"/>
</dbReference>
<dbReference type="GO" id="GO:0004497">
    <property type="term" value="F:monooxygenase activity"/>
    <property type="evidence" value="ECO:0007669"/>
    <property type="project" value="UniProtKB-KW"/>
</dbReference>
<feature type="region of interest" description="Disordered" evidence="4">
    <location>
        <begin position="1"/>
        <end position="27"/>
    </location>
</feature>
<dbReference type="InterPro" id="IPR036188">
    <property type="entry name" value="FAD/NAD-bd_sf"/>
</dbReference>
<protein>
    <submittedName>
        <fullName evidence="5">FAD-containing monooxygenase EthA</fullName>
        <ecNumber evidence="5">1.14.13.-</ecNumber>
    </submittedName>
</protein>
<sequence length="577" mass="64164">MRILRKRKTTTTPSDSDLSSHSKQSAGAPSIALKYRLKDKLPQLPALPNLPRRATATVRRLTPSLPFGKKEPQLEVLIIGAGISGIDMATHLSGDKLLSKWLKKGRVALVEKRSAIGGTWDLFKYPGIRSDSDMTTFGFAHRPWVGKKTLADAASIKAYIEDAAAEAAIEPLIEFNTEVTKIEWSSSDKYWTATLKEVSTGNTRTVTSRFVVGATGYYDFEQGYQPEFNGQQQFKGQLIHPQQWRDDIDYDNKRVVVIGSGATAVTLVPALVQPLSSSPEHKTQSAAHVTMLQRSPTYIGSIPSEDDSLQTLKKRFHLSTQTAYDLVRWRNILLQQGLYRFSKIAPSVMKKSLVTRVKNELKGSDVPIEHFKPHYNPWDERLCAVPDGDLFKALKTGKADIVTDTIKGLTPTGIALTSGRHLEADIIVTATGLKLQMLGGAQVIVDGEVISVEQRMTYKAVMVEDVPNLAVLFGYTNASWTLKIDLACDYIVRLLRYMQQNGHSTVLPSSIASDGDQAIKQADTVMGSLTAGYIRRAQDVLPKQGDRFPWYVTNNYLSDIVMLKHQRIADKWLRFGR</sequence>
<proteinExistence type="inferred from homology"/>
<evidence type="ECO:0000256" key="4">
    <source>
        <dbReference type="SAM" id="MobiDB-lite"/>
    </source>
</evidence>
<dbReference type="PANTHER" id="PTHR43872:SF1">
    <property type="entry name" value="MONOOXYGENASE, PUTATIVE (AFU_ORTHOLOGUE AFUA_8G02570)-RELATED"/>
    <property type="match status" value="1"/>
</dbReference>
<dbReference type="FunFam" id="3.50.50.60:FF:000213">
    <property type="entry name" value="FAD-containing monooxygenase EthA"/>
    <property type="match status" value="1"/>
</dbReference>
<dbReference type="PANTHER" id="PTHR43872">
    <property type="entry name" value="MONOOXYGENASE, PUTATIVE (AFU_ORTHOLOGUE AFUA_8G02570)-RELATED"/>
    <property type="match status" value="1"/>
</dbReference>
<organism evidence="5 6">
    <name type="scientific">Psychrobacter phenylpyruvicus</name>
    <dbReference type="NCBI Taxonomy" id="29432"/>
    <lineage>
        <taxon>Bacteria</taxon>
        <taxon>Pseudomonadati</taxon>
        <taxon>Pseudomonadota</taxon>
        <taxon>Gammaproteobacteria</taxon>
        <taxon>Moraxellales</taxon>
        <taxon>Moraxellaceae</taxon>
        <taxon>Psychrobacter</taxon>
    </lineage>
</organism>
<reference evidence="5 6" key="1">
    <citation type="submission" date="2018-06" db="EMBL/GenBank/DDBJ databases">
        <authorList>
            <consortium name="Pathogen Informatics"/>
            <person name="Doyle S."/>
        </authorList>
    </citation>
    <scope>NUCLEOTIDE SEQUENCE [LARGE SCALE GENOMIC DNA]</scope>
    <source>
        <strain evidence="5 6">NCTC10526</strain>
    </source>
</reference>
<dbReference type="Pfam" id="PF13738">
    <property type="entry name" value="Pyr_redox_3"/>
    <property type="match status" value="1"/>
</dbReference>
<evidence type="ECO:0000256" key="3">
    <source>
        <dbReference type="ARBA" id="ARBA00023033"/>
    </source>
</evidence>
<evidence type="ECO:0000256" key="1">
    <source>
        <dbReference type="ARBA" id="ARBA00001974"/>
    </source>
</evidence>
<keyword evidence="6" id="KW-1185">Reference proteome</keyword>
<dbReference type="AlphaFoldDB" id="A0A379LNM4"/>
<evidence type="ECO:0000313" key="6">
    <source>
        <dbReference type="Proteomes" id="UP000254123"/>
    </source>
</evidence>
<evidence type="ECO:0000313" key="5">
    <source>
        <dbReference type="EMBL" id="SUD92153.1"/>
    </source>
</evidence>
<dbReference type="STRING" id="1123034.GCA_000685805_00141"/>
<keyword evidence="5" id="KW-0560">Oxidoreductase</keyword>
<gene>
    <name evidence="5" type="primary">ethA</name>
    <name evidence="5" type="ORF">NCTC10526_02534</name>
</gene>
<dbReference type="EC" id="1.14.13.-" evidence="5"/>
<dbReference type="EMBL" id="UGVC01000001">
    <property type="protein sequence ID" value="SUD92153.1"/>
    <property type="molecule type" value="Genomic_DNA"/>
</dbReference>
<dbReference type="Gene3D" id="3.50.50.60">
    <property type="entry name" value="FAD/NAD(P)-binding domain"/>
    <property type="match status" value="2"/>
</dbReference>
<evidence type="ECO:0000256" key="2">
    <source>
        <dbReference type="ARBA" id="ARBA00010139"/>
    </source>
</evidence>
<feature type="compositionally biased region" description="Low complexity" evidence="4">
    <location>
        <begin position="10"/>
        <end position="25"/>
    </location>
</feature>
<name>A0A379LNM4_9GAMM</name>